<gene>
    <name evidence="2" type="ORF">GCM10025760_06530</name>
</gene>
<dbReference type="RefSeq" id="WP_194412515.1">
    <property type="nucleotide sequence ID" value="NZ_BAABKZ010000001.1"/>
</dbReference>
<organism evidence="2 3">
    <name type="scientific">Microbacterium yannicii</name>
    <dbReference type="NCBI Taxonomy" id="671622"/>
    <lineage>
        <taxon>Bacteria</taxon>
        <taxon>Bacillati</taxon>
        <taxon>Actinomycetota</taxon>
        <taxon>Actinomycetes</taxon>
        <taxon>Micrococcales</taxon>
        <taxon>Microbacteriaceae</taxon>
        <taxon>Microbacterium</taxon>
    </lineage>
</organism>
<evidence type="ECO:0000259" key="1">
    <source>
        <dbReference type="SMART" id="SM00849"/>
    </source>
</evidence>
<sequence length="298" mass="32003">MTDSPQLQRLADGVWAYVQPDGGWMINNTGLVDDASGATSIDVASTAARTQAYLDAAAHAASSPIRRVVFTHSHPDHCNGASLLTDAEIIAHRRVADDLRAPHRLAPHIFEPFVQGDVSPRIPTVVFDDALTIAPEGRRIEVRHPGTPAHTTGDSYVWLPEERVLFTGDLVFHGGTPFALSGSPAGWLRALEQMAALEPETVVPGHGPVGGPELFAPVADYLRFLIDVAADARARGLSPLEAARGLDLGRFSGLAERERIVGNLHRALAEAEGGQPDIPSAWQDMYEYNGARPLECHA</sequence>
<evidence type="ECO:0000313" key="3">
    <source>
        <dbReference type="Proteomes" id="UP001501407"/>
    </source>
</evidence>
<dbReference type="Proteomes" id="UP001501407">
    <property type="component" value="Unassembled WGS sequence"/>
</dbReference>
<accession>A0ABP9M1C7</accession>
<dbReference type="PANTHER" id="PTHR42951">
    <property type="entry name" value="METALLO-BETA-LACTAMASE DOMAIN-CONTAINING"/>
    <property type="match status" value="1"/>
</dbReference>
<comment type="caution">
    <text evidence="2">The sequence shown here is derived from an EMBL/GenBank/DDBJ whole genome shotgun (WGS) entry which is preliminary data.</text>
</comment>
<dbReference type="InterPro" id="IPR050855">
    <property type="entry name" value="NDM-1-like"/>
</dbReference>
<dbReference type="InterPro" id="IPR036866">
    <property type="entry name" value="RibonucZ/Hydroxyglut_hydro"/>
</dbReference>
<dbReference type="InterPro" id="IPR001279">
    <property type="entry name" value="Metallo-B-lactamas"/>
</dbReference>
<dbReference type="EMBL" id="BAABKZ010000001">
    <property type="protein sequence ID" value="GAA5086487.1"/>
    <property type="molecule type" value="Genomic_DNA"/>
</dbReference>
<dbReference type="Gene3D" id="3.60.15.10">
    <property type="entry name" value="Ribonuclease Z/Hydroxyacylglutathione hydrolase-like"/>
    <property type="match status" value="1"/>
</dbReference>
<proteinExistence type="predicted"/>
<protein>
    <submittedName>
        <fullName evidence="2">MBL fold metallo-hydrolase</fullName>
    </submittedName>
</protein>
<dbReference type="PANTHER" id="PTHR42951:SF4">
    <property type="entry name" value="ACYL-COENZYME A THIOESTERASE MBLAC2"/>
    <property type="match status" value="1"/>
</dbReference>
<dbReference type="Pfam" id="PF00753">
    <property type="entry name" value="Lactamase_B"/>
    <property type="match status" value="1"/>
</dbReference>
<keyword evidence="3" id="KW-1185">Reference proteome</keyword>
<dbReference type="SMART" id="SM00849">
    <property type="entry name" value="Lactamase_B"/>
    <property type="match status" value="1"/>
</dbReference>
<evidence type="ECO:0000313" key="2">
    <source>
        <dbReference type="EMBL" id="GAA5086487.1"/>
    </source>
</evidence>
<feature type="domain" description="Metallo-beta-lactamase" evidence="1">
    <location>
        <begin position="26"/>
        <end position="206"/>
    </location>
</feature>
<dbReference type="CDD" id="cd16282">
    <property type="entry name" value="metallo-hydrolase-like_MBL-fold"/>
    <property type="match status" value="1"/>
</dbReference>
<name>A0ABP9M1C7_9MICO</name>
<dbReference type="SUPFAM" id="SSF56281">
    <property type="entry name" value="Metallo-hydrolase/oxidoreductase"/>
    <property type="match status" value="1"/>
</dbReference>
<reference evidence="3" key="1">
    <citation type="journal article" date="2019" name="Int. J. Syst. Evol. Microbiol.">
        <title>The Global Catalogue of Microorganisms (GCM) 10K type strain sequencing project: providing services to taxonomists for standard genome sequencing and annotation.</title>
        <authorList>
            <consortium name="The Broad Institute Genomics Platform"/>
            <consortium name="The Broad Institute Genome Sequencing Center for Infectious Disease"/>
            <person name="Wu L."/>
            <person name="Ma J."/>
        </authorList>
    </citation>
    <scope>NUCLEOTIDE SEQUENCE [LARGE SCALE GENOMIC DNA]</scope>
    <source>
        <strain evidence="3">JCM 18959</strain>
    </source>
</reference>